<evidence type="ECO:0000256" key="3">
    <source>
        <dbReference type="ARBA" id="ARBA00004496"/>
    </source>
</evidence>
<evidence type="ECO:0000256" key="6">
    <source>
        <dbReference type="ARBA" id="ARBA00022448"/>
    </source>
</evidence>
<comment type="similarity">
    <text evidence="4">Belongs to the snurportin family.</text>
</comment>
<gene>
    <name evidence="12" type="primary">SNUPN</name>
    <name evidence="12" type="ORF">Tcan_03675</name>
</gene>
<dbReference type="Proteomes" id="UP000031036">
    <property type="component" value="Unassembled WGS sequence"/>
</dbReference>
<evidence type="ECO:0000256" key="9">
    <source>
        <dbReference type="ARBA" id="ARBA00023242"/>
    </source>
</evidence>
<dbReference type="EMBL" id="JPKZ01000742">
    <property type="protein sequence ID" value="KHN85719.1"/>
    <property type="molecule type" value="Genomic_DNA"/>
</dbReference>
<feature type="domain" description="Snurportin-1 m3G cap-binding" evidence="11">
    <location>
        <begin position="27"/>
        <end position="207"/>
    </location>
</feature>
<dbReference type="Gene3D" id="3.30.470.30">
    <property type="entry name" value="DNA ligase/mRNA capping enzyme"/>
    <property type="match status" value="1"/>
</dbReference>
<reference evidence="12 13" key="1">
    <citation type="submission" date="2014-11" db="EMBL/GenBank/DDBJ databases">
        <title>Genetic blueprint of the zoonotic pathogen Toxocara canis.</title>
        <authorList>
            <person name="Zhu X.-Q."/>
            <person name="Korhonen P.K."/>
            <person name="Cai H."/>
            <person name="Young N.D."/>
            <person name="Nejsum P."/>
            <person name="von Samson-Himmelstjerna G."/>
            <person name="Boag P.R."/>
            <person name="Tan P."/>
            <person name="Li Q."/>
            <person name="Min J."/>
            <person name="Yang Y."/>
            <person name="Wang X."/>
            <person name="Fang X."/>
            <person name="Hall R.S."/>
            <person name="Hofmann A."/>
            <person name="Sternberg P.W."/>
            <person name="Jex A.R."/>
            <person name="Gasser R.B."/>
        </authorList>
    </citation>
    <scope>NUCLEOTIDE SEQUENCE [LARGE SCALE GENOMIC DNA]</scope>
    <source>
        <strain evidence="12">PN_DK_2014</strain>
    </source>
</reference>
<evidence type="ECO:0000256" key="2">
    <source>
        <dbReference type="ARBA" id="ARBA00004123"/>
    </source>
</evidence>
<proteinExistence type="inferred from homology"/>
<comment type="caution">
    <text evidence="12">The sequence shown here is derived from an EMBL/GenBank/DDBJ whole genome shotgun (WGS) entry which is preliminary data.</text>
</comment>
<protein>
    <recommendedName>
        <fullName evidence="5">Snurportin-1</fullName>
    </recommendedName>
</protein>
<evidence type="ECO:0000313" key="12">
    <source>
        <dbReference type="EMBL" id="KHN85719.1"/>
    </source>
</evidence>
<dbReference type="GO" id="GO:0003723">
    <property type="term" value="F:RNA binding"/>
    <property type="evidence" value="ECO:0007669"/>
    <property type="project" value="UniProtKB-KW"/>
</dbReference>
<evidence type="ECO:0000256" key="7">
    <source>
        <dbReference type="ARBA" id="ARBA00022490"/>
    </source>
</evidence>
<evidence type="ECO:0000256" key="10">
    <source>
        <dbReference type="SAM" id="MobiDB-lite"/>
    </source>
</evidence>
<name>A0A0B2VWC1_TOXCA</name>
<feature type="region of interest" description="Disordered" evidence="10">
    <location>
        <begin position="244"/>
        <end position="268"/>
    </location>
</feature>
<dbReference type="OrthoDB" id="10003593at2759"/>
<accession>A0A0B2VWC1</accession>
<dbReference type="PANTHER" id="PTHR13403">
    <property type="entry name" value="SNURPORTIN1 RNUT1 PROTEIN RNA, U TRANSPORTER 1"/>
    <property type="match status" value="1"/>
</dbReference>
<dbReference type="Pfam" id="PF21974">
    <property type="entry name" value="SPN1_m3Gcap_bd"/>
    <property type="match status" value="1"/>
</dbReference>
<sequence>MDVGEGSVGEGKRSKGRRSRNRYADELMLSEWLVDIPDTLSTDWICLPCPLGKRALVVASNIRLYAFRPCWMEERMVGVKYELAHKKELEIERRAHYTLLDCVFSPEQLTFYCLDMIAWNDSAVADSDFECRLFLLNSRISENENFKEVSKQFPYRFLCLPSCRCVKSSMEELMRTEFPFELDGVLFYYAGVLYRSGQSPLVGWLKPWMLPEILSVEIPPSLMKGNESTKGAAQKFIDDYNSKHRRPSMKEMPTTTATKRPVDVAIES</sequence>
<evidence type="ECO:0000256" key="8">
    <source>
        <dbReference type="ARBA" id="ARBA00022884"/>
    </source>
</evidence>
<dbReference type="InterPro" id="IPR017336">
    <property type="entry name" value="Snurportin-1"/>
</dbReference>
<dbReference type="STRING" id="6265.A0A0B2VWC1"/>
<dbReference type="CDD" id="cd09232">
    <property type="entry name" value="Snurportin-1_C"/>
    <property type="match status" value="1"/>
</dbReference>
<comment type="function">
    <text evidence="1">Functions as an U snRNP-specific nuclear import adapter. Involved in the trimethylguanosine (m3G)-cap-dependent nuclear import of U snRNPs. Binds specifically to the terminal m3G-cap U snRNAs.</text>
</comment>
<keyword evidence="6" id="KW-0813">Transport</keyword>
<keyword evidence="8" id="KW-0694">RNA-binding</keyword>
<keyword evidence="9" id="KW-0539">Nucleus</keyword>
<dbReference type="PANTHER" id="PTHR13403:SF6">
    <property type="entry name" value="SNURPORTIN-1"/>
    <property type="match status" value="1"/>
</dbReference>
<dbReference type="SUPFAM" id="SSF56091">
    <property type="entry name" value="DNA ligase/mRNA capping enzyme, catalytic domain"/>
    <property type="match status" value="1"/>
</dbReference>
<evidence type="ECO:0000256" key="5">
    <source>
        <dbReference type="ARBA" id="ARBA00016034"/>
    </source>
</evidence>
<dbReference type="GO" id="GO:0005737">
    <property type="term" value="C:cytoplasm"/>
    <property type="evidence" value="ECO:0007669"/>
    <property type="project" value="UniProtKB-SubCell"/>
</dbReference>
<dbReference type="OMA" id="NWYVVPC"/>
<evidence type="ECO:0000313" key="13">
    <source>
        <dbReference type="Proteomes" id="UP000031036"/>
    </source>
</evidence>
<evidence type="ECO:0000259" key="11">
    <source>
        <dbReference type="Pfam" id="PF21974"/>
    </source>
</evidence>
<evidence type="ECO:0000256" key="1">
    <source>
        <dbReference type="ARBA" id="ARBA00003975"/>
    </source>
</evidence>
<dbReference type="AlphaFoldDB" id="A0A0B2VWC1"/>
<keyword evidence="7" id="KW-0963">Cytoplasm</keyword>
<dbReference type="InterPro" id="IPR047857">
    <property type="entry name" value="Snurportin1_C"/>
</dbReference>
<dbReference type="GO" id="GO:0005634">
    <property type="term" value="C:nucleus"/>
    <property type="evidence" value="ECO:0007669"/>
    <property type="project" value="UniProtKB-SubCell"/>
</dbReference>
<evidence type="ECO:0000256" key="4">
    <source>
        <dbReference type="ARBA" id="ARBA00007540"/>
    </source>
</evidence>
<comment type="subcellular location">
    <subcellularLocation>
        <location evidence="3">Cytoplasm</location>
    </subcellularLocation>
    <subcellularLocation>
        <location evidence="2">Nucleus</location>
    </subcellularLocation>
</comment>
<keyword evidence="13" id="KW-1185">Reference proteome</keyword>
<dbReference type="GO" id="GO:0061015">
    <property type="term" value="P:snRNA import into nucleus"/>
    <property type="evidence" value="ECO:0007669"/>
    <property type="project" value="InterPro"/>
</dbReference>
<organism evidence="12 13">
    <name type="scientific">Toxocara canis</name>
    <name type="common">Canine roundworm</name>
    <dbReference type="NCBI Taxonomy" id="6265"/>
    <lineage>
        <taxon>Eukaryota</taxon>
        <taxon>Metazoa</taxon>
        <taxon>Ecdysozoa</taxon>
        <taxon>Nematoda</taxon>
        <taxon>Chromadorea</taxon>
        <taxon>Rhabditida</taxon>
        <taxon>Spirurina</taxon>
        <taxon>Ascaridomorpha</taxon>
        <taxon>Ascaridoidea</taxon>
        <taxon>Toxocaridae</taxon>
        <taxon>Toxocara</taxon>
    </lineage>
</organism>